<dbReference type="EMBL" id="LUEZ02000058">
    <property type="protein sequence ID" value="RDB20599.1"/>
    <property type="molecule type" value="Genomic_DNA"/>
</dbReference>
<keyword evidence="2" id="KW-1185">Reference proteome</keyword>
<dbReference type="InParanoid" id="A0A369JEL1"/>
<dbReference type="Proteomes" id="UP000076154">
    <property type="component" value="Unassembled WGS sequence"/>
</dbReference>
<sequence length="102" mass="11944">MIAWAARIKNRPIEDLEIEEAFMIALLRLEKEKMDISYVTYPASVPKMMVVTRYGEAWNWRKGDDPMTMPQFKMGKKEERVRQALEKEGIKGLEFVTSYGLL</sequence>
<comment type="caution">
    <text evidence="1">The sequence shown here is derived from an EMBL/GenBank/DDBJ whole genome shotgun (WGS) entry which is preliminary data.</text>
</comment>
<dbReference type="OrthoDB" id="3227112at2759"/>
<dbReference type="AlphaFoldDB" id="A0A369JEL1"/>
<evidence type="ECO:0000313" key="1">
    <source>
        <dbReference type="EMBL" id="RDB20599.1"/>
    </source>
</evidence>
<organism evidence="1 2">
    <name type="scientific">Hypsizygus marmoreus</name>
    <name type="common">White beech mushroom</name>
    <name type="synonym">Agaricus marmoreus</name>
    <dbReference type="NCBI Taxonomy" id="39966"/>
    <lineage>
        <taxon>Eukaryota</taxon>
        <taxon>Fungi</taxon>
        <taxon>Dikarya</taxon>
        <taxon>Basidiomycota</taxon>
        <taxon>Agaricomycotina</taxon>
        <taxon>Agaricomycetes</taxon>
        <taxon>Agaricomycetidae</taxon>
        <taxon>Agaricales</taxon>
        <taxon>Tricholomatineae</taxon>
        <taxon>Lyophyllaceae</taxon>
        <taxon>Hypsizygus</taxon>
    </lineage>
</organism>
<accession>A0A369JEL1</accession>
<evidence type="ECO:0000313" key="2">
    <source>
        <dbReference type="Proteomes" id="UP000076154"/>
    </source>
</evidence>
<protein>
    <submittedName>
        <fullName evidence="1">Uncharacterized protein</fullName>
    </submittedName>
</protein>
<gene>
    <name evidence="1" type="ORF">Hypma_012237</name>
</gene>
<name>A0A369JEL1_HYPMA</name>
<proteinExistence type="predicted"/>
<reference evidence="1" key="1">
    <citation type="submission" date="2018-04" db="EMBL/GenBank/DDBJ databases">
        <title>Whole genome sequencing of Hypsizygus marmoreus.</title>
        <authorList>
            <person name="Choi I.-G."/>
            <person name="Min B."/>
            <person name="Kim J.-G."/>
            <person name="Kim S."/>
            <person name="Oh Y.-L."/>
            <person name="Kong W.-S."/>
            <person name="Park H."/>
            <person name="Jeong J."/>
            <person name="Song E.-S."/>
        </authorList>
    </citation>
    <scope>NUCLEOTIDE SEQUENCE [LARGE SCALE GENOMIC DNA]</scope>
    <source>
        <strain evidence="1">51987-8</strain>
    </source>
</reference>